<protein>
    <recommendedName>
        <fullName evidence="3">Pectate lyase-like protein</fullName>
    </recommendedName>
</protein>
<comment type="caution">
    <text evidence="1">The sequence shown here is derived from an EMBL/GenBank/DDBJ whole genome shotgun (WGS) entry which is preliminary data.</text>
</comment>
<dbReference type="Proteomes" id="UP000248198">
    <property type="component" value="Unassembled WGS sequence"/>
</dbReference>
<dbReference type="InterPro" id="IPR012334">
    <property type="entry name" value="Pectin_lyas_fold"/>
</dbReference>
<evidence type="ECO:0000313" key="1">
    <source>
        <dbReference type="EMBL" id="PYF72758.1"/>
    </source>
</evidence>
<gene>
    <name evidence="1" type="ORF">B0O44_105128</name>
</gene>
<organism evidence="1 2">
    <name type="scientific">Pedobacter nutrimenti</name>
    <dbReference type="NCBI Taxonomy" id="1241337"/>
    <lineage>
        <taxon>Bacteria</taxon>
        <taxon>Pseudomonadati</taxon>
        <taxon>Bacteroidota</taxon>
        <taxon>Sphingobacteriia</taxon>
        <taxon>Sphingobacteriales</taxon>
        <taxon>Sphingobacteriaceae</taxon>
        <taxon>Pedobacter</taxon>
    </lineage>
</organism>
<dbReference type="RefSeq" id="WP_110832488.1">
    <property type="nucleotide sequence ID" value="NZ_QKLU01000005.1"/>
</dbReference>
<name>A0A318UPW9_9SPHI</name>
<dbReference type="Gene3D" id="2.160.20.10">
    <property type="entry name" value="Single-stranded right-handed beta-helix, Pectin lyase-like"/>
    <property type="match status" value="1"/>
</dbReference>
<keyword evidence="2" id="KW-1185">Reference proteome</keyword>
<dbReference type="OrthoDB" id="5488826at2"/>
<dbReference type="SUPFAM" id="SSF51126">
    <property type="entry name" value="Pectin lyase-like"/>
    <property type="match status" value="1"/>
</dbReference>
<reference evidence="1 2" key="1">
    <citation type="submission" date="2018-06" db="EMBL/GenBank/DDBJ databases">
        <title>Genomic Encyclopedia of Archaeal and Bacterial Type Strains, Phase II (KMG-II): from individual species to whole genera.</title>
        <authorList>
            <person name="Goeker M."/>
        </authorList>
    </citation>
    <scope>NUCLEOTIDE SEQUENCE [LARGE SCALE GENOMIC DNA]</scope>
    <source>
        <strain evidence="1 2">DSM 27372</strain>
    </source>
</reference>
<accession>A0A318UPW9</accession>
<dbReference type="InterPro" id="IPR011050">
    <property type="entry name" value="Pectin_lyase_fold/virulence"/>
</dbReference>
<dbReference type="EMBL" id="QKLU01000005">
    <property type="protein sequence ID" value="PYF72758.1"/>
    <property type="molecule type" value="Genomic_DNA"/>
</dbReference>
<evidence type="ECO:0000313" key="2">
    <source>
        <dbReference type="Proteomes" id="UP000248198"/>
    </source>
</evidence>
<evidence type="ECO:0008006" key="3">
    <source>
        <dbReference type="Google" id="ProtNLM"/>
    </source>
</evidence>
<proteinExistence type="predicted"/>
<sequence length="508" mass="56772">MTTLKNHRLHFAIILLALFAFKFSTKDPWQSKLLSIQEDGSLVYHPDEKGNTIPDFSLVGYHHSDKEIPSVKVVKTISPNGTDDQKIIQDAIDEVSALNPDASGLRGAILLKKGTWKIPESIFIKTGGIVLRGEGDTESGTKILATGKGQRSLFKISGSGKPLPIESSRTKLFEDFVPTGSFSVKVENASAFRPGDQIILYYPGSQNWITDLKMDQIVERQGTRQWKPEEYNLGFQREITGIKGNEVFFDNPVVMEINPKYTQASLFKYKFEGRIREVGIENMYFESEFQDDKDEDHGWIAIDYNAIENGWIRNITARHFGYAAVSLGDQAKNITVMDAVCLDPKSIVTGGRRYSFNNNGQLNLFMRMKTTYGRHDFVTGAKVLGPNVFLDGLASHSQSDIGPHHRWSAGTLYDNIITDGDIDIQDRGNWGSGHGWSGVTQILWNCQAKKAAVQSPWVSGFNYAIGLQGQKYEGRFSGRNDGIWEGLNKPGLNPASLYKAQLAFRKKK</sequence>
<dbReference type="AlphaFoldDB" id="A0A318UPW9"/>